<feature type="compositionally biased region" description="Basic residues" evidence="1">
    <location>
        <begin position="70"/>
        <end position="81"/>
    </location>
</feature>
<name>X6MTS6_RETFI</name>
<feature type="region of interest" description="Disordered" evidence="1">
    <location>
        <begin position="70"/>
        <end position="120"/>
    </location>
</feature>
<proteinExistence type="predicted"/>
<comment type="caution">
    <text evidence="2">The sequence shown here is derived from an EMBL/GenBank/DDBJ whole genome shotgun (WGS) entry which is preliminary data.</text>
</comment>
<dbReference type="EMBL" id="ASPP01018165">
    <property type="protein sequence ID" value="ETO16515.1"/>
    <property type="molecule type" value="Genomic_DNA"/>
</dbReference>
<evidence type="ECO:0000313" key="2">
    <source>
        <dbReference type="EMBL" id="ETO16515.1"/>
    </source>
</evidence>
<keyword evidence="3" id="KW-1185">Reference proteome</keyword>
<protein>
    <submittedName>
        <fullName evidence="2">Uncharacterized protein</fullName>
    </submittedName>
</protein>
<accession>X6MTS6</accession>
<organism evidence="2 3">
    <name type="scientific">Reticulomyxa filosa</name>
    <dbReference type="NCBI Taxonomy" id="46433"/>
    <lineage>
        <taxon>Eukaryota</taxon>
        <taxon>Sar</taxon>
        <taxon>Rhizaria</taxon>
        <taxon>Retaria</taxon>
        <taxon>Foraminifera</taxon>
        <taxon>Monothalamids</taxon>
        <taxon>Reticulomyxidae</taxon>
        <taxon>Reticulomyxa</taxon>
    </lineage>
</organism>
<feature type="compositionally biased region" description="Basic residues" evidence="1">
    <location>
        <begin position="94"/>
        <end position="105"/>
    </location>
</feature>
<sequence>MLIYLVCFFFDTNLTTFIDTKTGIKKVDKVYEILKSTELVQEHQTPNIKTNTKKSQNTTISLNYCCCRGKNRTNKQKKTGGKTKEGAFCSTNQGKKKRTKRKRGRGEREQKQKPKQIKIIEKKRRFKQFYKFK</sequence>
<dbReference type="Proteomes" id="UP000023152">
    <property type="component" value="Unassembled WGS sequence"/>
</dbReference>
<reference evidence="2 3" key="1">
    <citation type="journal article" date="2013" name="Curr. Biol.">
        <title>The Genome of the Foraminiferan Reticulomyxa filosa.</title>
        <authorList>
            <person name="Glockner G."/>
            <person name="Hulsmann N."/>
            <person name="Schleicher M."/>
            <person name="Noegel A.A."/>
            <person name="Eichinger L."/>
            <person name="Gallinger C."/>
            <person name="Pawlowski J."/>
            <person name="Sierra R."/>
            <person name="Euteneuer U."/>
            <person name="Pillet L."/>
            <person name="Moustafa A."/>
            <person name="Platzer M."/>
            <person name="Groth M."/>
            <person name="Szafranski K."/>
            <person name="Schliwa M."/>
        </authorList>
    </citation>
    <scope>NUCLEOTIDE SEQUENCE [LARGE SCALE GENOMIC DNA]</scope>
</reference>
<gene>
    <name evidence="2" type="ORF">RFI_20822</name>
</gene>
<evidence type="ECO:0000313" key="3">
    <source>
        <dbReference type="Proteomes" id="UP000023152"/>
    </source>
</evidence>
<evidence type="ECO:0000256" key="1">
    <source>
        <dbReference type="SAM" id="MobiDB-lite"/>
    </source>
</evidence>
<dbReference type="AlphaFoldDB" id="X6MTS6"/>